<name>A0AAV3RS11_LITER</name>
<gene>
    <name evidence="1" type="ORF">LIER_30726</name>
</gene>
<comment type="caution">
    <text evidence="1">The sequence shown here is derived from an EMBL/GenBank/DDBJ whole genome shotgun (WGS) entry which is preliminary data.</text>
</comment>
<keyword evidence="2" id="KW-1185">Reference proteome</keyword>
<proteinExistence type="predicted"/>
<accession>A0AAV3RS11</accession>
<dbReference type="Proteomes" id="UP001454036">
    <property type="component" value="Unassembled WGS sequence"/>
</dbReference>
<sequence>MLLVGDHLLQYDMVRVYFGVLKYFLGVEVARSPEGIFLSQHKYKLDIIWEAGLLGCKPAAFPMEQNHALAIAKGVALHDPEPYRRLFGRLIYVDFNHPDLAYSVHILA</sequence>
<reference evidence="1 2" key="1">
    <citation type="submission" date="2024-01" db="EMBL/GenBank/DDBJ databases">
        <title>The complete chloroplast genome sequence of Lithospermum erythrorhizon: insights into the phylogenetic relationship among Boraginaceae species and the maternal lineages of purple gromwells.</title>
        <authorList>
            <person name="Okada T."/>
            <person name="Watanabe K."/>
        </authorList>
    </citation>
    <scope>NUCLEOTIDE SEQUENCE [LARGE SCALE GENOMIC DNA]</scope>
</reference>
<dbReference type="EMBL" id="BAABME010011135">
    <property type="protein sequence ID" value="GAA0183290.1"/>
    <property type="molecule type" value="Genomic_DNA"/>
</dbReference>
<dbReference type="AlphaFoldDB" id="A0AAV3RS11"/>
<evidence type="ECO:0008006" key="3">
    <source>
        <dbReference type="Google" id="ProtNLM"/>
    </source>
</evidence>
<organism evidence="1 2">
    <name type="scientific">Lithospermum erythrorhizon</name>
    <name type="common">Purple gromwell</name>
    <name type="synonym">Lithospermum officinale var. erythrorhizon</name>
    <dbReference type="NCBI Taxonomy" id="34254"/>
    <lineage>
        <taxon>Eukaryota</taxon>
        <taxon>Viridiplantae</taxon>
        <taxon>Streptophyta</taxon>
        <taxon>Embryophyta</taxon>
        <taxon>Tracheophyta</taxon>
        <taxon>Spermatophyta</taxon>
        <taxon>Magnoliopsida</taxon>
        <taxon>eudicotyledons</taxon>
        <taxon>Gunneridae</taxon>
        <taxon>Pentapetalae</taxon>
        <taxon>asterids</taxon>
        <taxon>lamiids</taxon>
        <taxon>Boraginales</taxon>
        <taxon>Boraginaceae</taxon>
        <taxon>Boraginoideae</taxon>
        <taxon>Lithospermeae</taxon>
        <taxon>Lithospermum</taxon>
    </lineage>
</organism>
<evidence type="ECO:0000313" key="1">
    <source>
        <dbReference type="EMBL" id="GAA0183290.1"/>
    </source>
</evidence>
<evidence type="ECO:0000313" key="2">
    <source>
        <dbReference type="Proteomes" id="UP001454036"/>
    </source>
</evidence>
<protein>
    <recommendedName>
        <fullName evidence="3">Reverse transcriptase Ty1/copia-type domain-containing protein</fullName>
    </recommendedName>
</protein>